<dbReference type="SUPFAM" id="SSF50475">
    <property type="entry name" value="FMN-binding split barrel"/>
    <property type="match status" value="1"/>
</dbReference>
<dbReference type="Gene3D" id="2.30.110.10">
    <property type="entry name" value="Electron Transport, Fmn-binding Protein, Chain A"/>
    <property type="match status" value="1"/>
</dbReference>
<dbReference type="EMBL" id="JBHMEI010000003">
    <property type="protein sequence ID" value="MFB9201018.1"/>
    <property type="molecule type" value="Genomic_DNA"/>
</dbReference>
<accession>A0ABV5IA72</accession>
<feature type="domain" description="HTH cro/C1-type" evidence="1">
    <location>
        <begin position="15"/>
        <end position="69"/>
    </location>
</feature>
<dbReference type="InterPro" id="IPR001387">
    <property type="entry name" value="Cro/C1-type_HTH"/>
</dbReference>
<gene>
    <name evidence="2" type="ORF">ACFFV7_07430</name>
</gene>
<evidence type="ECO:0000313" key="2">
    <source>
        <dbReference type="EMBL" id="MFB9201018.1"/>
    </source>
</evidence>
<evidence type="ECO:0000259" key="1">
    <source>
        <dbReference type="PROSITE" id="PS50943"/>
    </source>
</evidence>
<dbReference type="CDD" id="cd00093">
    <property type="entry name" value="HTH_XRE"/>
    <property type="match status" value="1"/>
</dbReference>
<dbReference type="Gene3D" id="1.10.260.40">
    <property type="entry name" value="lambda repressor-like DNA-binding domains"/>
    <property type="match status" value="1"/>
</dbReference>
<proteinExistence type="predicted"/>
<dbReference type="Proteomes" id="UP001589647">
    <property type="component" value="Unassembled WGS sequence"/>
</dbReference>
<reference evidence="2 3" key="1">
    <citation type="submission" date="2024-09" db="EMBL/GenBank/DDBJ databases">
        <authorList>
            <person name="Sun Q."/>
            <person name="Mori K."/>
        </authorList>
    </citation>
    <scope>NUCLEOTIDE SEQUENCE [LARGE SCALE GENOMIC DNA]</scope>
    <source>
        <strain evidence="2 3">CCM 3426</strain>
    </source>
</reference>
<dbReference type="SUPFAM" id="SSF47413">
    <property type="entry name" value="lambda repressor-like DNA-binding domains"/>
    <property type="match status" value="1"/>
</dbReference>
<comment type="caution">
    <text evidence="2">The sequence shown here is derived from an EMBL/GenBank/DDBJ whole genome shotgun (WGS) entry which is preliminary data.</text>
</comment>
<keyword evidence="3" id="KW-1185">Reference proteome</keyword>
<name>A0ABV5IA72_9ACTN</name>
<evidence type="ECO:0000313" key="3">
    <source>
        <dbReference type="Proteomes" id="UP001589647"/>
    </source>
</evidence>
<protein>
    <submittedName>
        <fullName evidence="2">Helix-turn-helix domain-containing protein</fullName>
    </submittedName>
</protein>
<dbReference type="InterPro" id="IPR012349">
    <property type="entry name" value="Split_barrel_FMN-bd"/>
</dbReference>
<dbReference type="PROSITE" id="PS50943">
    <property type="entry name" value="HTH_CROC1"/>
    <property type="match status" value="1"/>
</dbReference>
<dbReference type="InterPro" id="IPR010982">
    <property type="entry name" value="Lambda_DNA-bd_dom_sf"/>
</dbReference>
<dbReference type="SMART" id="SM00530">
    <property type="entry name" value="HTH_XRE"/>
    <property type="match status" value="1"/>
</dbReference>
<dbReference type="Pfam" id="PF12900">
    <property type="entry name" value="Pyridox_ox_2"/>
    <property type="match status" value="1"/>
</dbReference>
<sequence length="223" mass="24324">MSEQVTTMERLGRRIAERRESLNLSRQDLADRSGVAVGYVAYLEDQSGISVREALARLAVALETTVEELLGEVAGIPLGTGPTAAHATLEVLDENECLHLLRPGGVGRIAFEGRYGLTVLPVNFRMSEGSIVFRTVSGGSTDQDLSTGVENVEYGVAFEVDRIEEVTRGGWSVLVHGSLHHVTSDEERAEAEQTGVEPWAGGQRQRYLKIRPTRLTGRRIQPG</sequence>
<dbReference type="InterPro" id="IPR024747">
    <property type="entry name" value="Pyridox_Oxase-rel"/>
</dbReference>
<organism evidence="2 3">
    <name type="scientific">Nonomuraea spiralis</name>
    <dbReference type="NCBI Taxonomy" id="46182"/>
    <lineage>
        <taxon>Bacteria</taxon>
        <taxon>Bacillati</taxon>
        <taxon>Actinomycetota</taxon>
        <taxon>Actinomycetes</taxon>
        <taxon>Streptosporangiales</taxon>
        <taxon>Streptosporangiaceae</taxon>
        <taxon>Nonomuraea</taxon>
    </lineage>
</organism>
<dbReference type="RefSeq" id="WP_189646854.1">
    <property type="nucleotide sequence ID" value="NZ_BMRC01000003.1"/>
</dbReference>